<dbReference type="GeneID" id="116955868"/>
<proteinExistence type="predicted"/>
<evidence type="ECO:0000256" key="15">
    <source>
        <dbReference type="SAM" id="Phobius"/>
    </source>
</evidence>
<dbReference type="InterPro" id="IPR001841">
    <property type="entry name" value="Znf_RING"/>
</dbReference>
<evidence type="ECO:0000256" key="6">
    <source>
        <dbReference type="ARBA" id="ARBA00022723"/>
    </source>
</evidence>
<dbReference type="AlphaFoldDB" id="A0AAJ7UD79"/>
<dbReference type="GO" id="GO:0008270">
    <property type="term" value="F:zinc ion binding"/>
    <property type="evidence" value="ECO:0007669"/>
    <property type="project" value="UniProtKB-KW"/>
</dbReference>
<reference evidence="18 19" key="1">
    <citation type="submission" date="2025-04" db="UniProtKB">
        <authorList>
            <consortium name="RefSeq"/>
        </authorList>
    </citation>
    <scope>IDENTIFICATION</scope>
    <source>
        <tissue evidence="18 19">Sperm</tissue>
    </source>
</reference>
<evidence type="ECO:0000313" key="17">
    <source>
        <dbReference type="Proteomes" id="UP001318040"/>
    </source>
</evidence>
<evidence type="ECO:0000256" key="1">
    <source>
        <dbReference type="ARBA" id="ARBA00000900"/>
    </source>
</evidence>
<dbReference type="InterPro" id="IPR013083">
    <property type="entry name" value="Znf_RING/FYVE/PHD"/>
</dbReference>
<keyword evidence="7 14" id="KW-0863">Zinc-finger</keyword>
<dbReference type="GO" id="GO:0061630">
    <property type="term" value="F:ubiquitin protein ligase activity"/>
    <property type="evidence" value="ECO:0007669"/>
    <property type="project" value="UniProtKB-EC"/>
</dbReference>
<comment type="catalytic activity">
    <reaction evidence="1">
        <text>S-ubiquitinyl-[E2 ubiquitin-conjugating enzyme]-L-cysteine + [acceptor protein]-L-lysine = [E2 ubiquitin-conjugating enzyme]-L-cysteine + N(6)-ubiquitinyl-[acceptor protein]-L-lysine.</text>
        <dbReference type="EC" id="2.3.2.27"/>
    </reaction>
</comment>
<evidence type="ECO:0000256" key="5">
    <source>
        <dbReference type="ARBA" id="ARBA00022692"/>
    </source>
</evidence>
<keyword evidence="6" id="KW-0479">Metal-binding</keyword>
<evidence type="ECO:0000256" key="10">
    <source>
        <dbReference type="ARBA" id="ARBA00022833"/>
    </source>
</evidence>
<dbReference type="InterPro" id="IPR051652">
    <property type="entry name" value="MDM2_MDM4_MUL1"/>
</dbReference>
<feature type="domain" description="RING-type" evidence="16">
    <location>
        <begin position="311"/>
        <end position="349"/>
    </location>
</feature>
<evidence type="ECO:0000256" key="8">
    <source>
        <dbReference type="ARBA" id="ARBA00022786"/>
    </source>
</evidence>
<evidence type="ECO:0000256" key="7">
    <source>
        <dbReference type="ARBA" id="ARBA00022771"/>
    </source>
</evidence>
<dbReference type="InterPro" id="IPR022170">
    <property type="entry name" value="MUL1-like"/>
</dbReference>
<keyword evidence="10" id="KW-0862">Zinc</keyword>
<dbReference type="Pfam" id="PF12483">
    <property type="entry name" value="GIDE"/>
    <property type="match status" value="1"/>
</dbReference>
<dbReference type="GO" id="GO:0016567">
    <property type="term" value="P:protein ubiquitination"/>
    <property type="evidence" value="ECO:0007669"/>
    <property type="project" value="InterPro"/>
</dbReference>
<evidence type="ECO:0000256" key="14">
    <source>
        <dbReference type="PROSITE-ProRule" id="PRU00175"/>
    </source>
</evidence>
<protein>
    <recommendedName>
        <fullName evidence="3">RING-type E3 ubiquitin transferase</fullName>
        <ecNumber evidence="3">2.3.2.27</ecNumber>
    </recommendedName>
</protein>
<dbReference type="SUPFAM" id="SSF57850">
    <property type="entry name" value="RING/U-box"/>
    <property type="match status" value="1"/>
</dbReference>
<dbReference type="EC" id="2.3.2.27" evidence="3"/>
<keyword evidence="13 15" id="KW-0472">Membrane</keyword>
<dbReference type="PANTHER" id="PTHR12183:SF32">
    <property type="entry name" value="MITOCHONDRIAL E3 UBIQUITIN PROTEIN LIGASE 1"/>
    <property type="match status" value="1"/>
</dbReference>
<dbReference type="PROSITE" id="PS50089">
    <property type="entry name" value="ZF_RING_2"/>
    <property type="match status" value="1"/>
</dbReference>
<evidence type="ECO:0000313" key="18">
    <source>
        <dbReference type="RefSeq" id="XP_032833086.1"/>
    </source>
</evidence>
<keyword evidence="9" id="KW-1000">Mitochondrion outer membrane</keyword>
<evidence type="ECO:0000256" key="2">
    <source>
        <dbReference type="ARBA" id="ARBA00004374"/>
    </source>
</evidence>
<keyword evidence="11 15" id="KW-1133">Transmembrane helix</keyword>
<evidence type="ECO:0000256" key="13">
    <source>
        <dbReference type="ARBA" id="ARBA00023136"/>
    </source>
</evidence>
<evidence type="ECO:0000259" key="16">
    <source>
        <dbReference type="PROSITE" id="PS50089"/>
    </source>
</evidence>
<dbReference type="RefSeq" id="XP_032833094.1">
    <property type="nucleotide sequence ID" value="XM_032977203.1"/>
</dbReference>
<keyword evidence="5 15" id="KW-0812">Transmembrane</keyword>
<comment type="subcellular location">
    <subcellularLocation>
        <location evidence="2">Mitochondrion outer membrane</location>
        <topology evidence="2">Multi-pass membrane protein</topology>
    </subcellularLocation>
</comment>
<dbReference type="Proteomes" id="UP001318040">
    <property type="component" value="Chromosome 3"/>
</dbReference>
<keyword evidence="4" id="KW-0808">Transferase</keyword>
<dbReference type="Gene3D" id="3.30.40.10">
    <property type="entry name" value="Zinc/RING finger domain, C3HC4 (zinc finger)"/>
    <property type="match status" value="1"/>
</dbReference>
<keyword evidence="17" id="KW-1185">Reference proteome</keyword>
<keyword evidence="8" id="KW-0833">Ubl conjugation pathway</keyword>
<evidence type="ECO:0000313" key="19">
    <source>
        <dbReference type="RefSeq" id="XP_032833094.1"/>
    </source>
</evidence>
<name>A0AAJ7UD79_PETMA</name>
<gene>
    <name evidence="18 19" type="primary">LOC116955868</name>
</gene>
<keyword evidence="12" id="KW-0496">Mitochondrion</keyword>
<dbReference type="RefSeq" id="XP_032833086.1">
    <property type="nucleotide sequence ID" value="XM_032977195.1"/>
</dbReference>
<evidence type="ECO:0000256" key="11">
    <source>
        <dbReference type="ARBA" id="ARBA00022989"/>
    </source>
</evidence>
<dbReference type="GO" id="GO:0005741">
    <property type="term" value="C:mitochondrial outer membrane"/>
    <property type="evidence" value="ECO:0007669"/>
    <property type="project" value="UniProtKB-SubCell"/>
</dbReference>
<dbReference type="PANTHER" id="PTHR12183">
    <property type="entry name" value="MITOCHONDRIAL UBIQUITIN LIGASE ACTIVATOR OF NFKB 1"/>
    <property type="match status" value="1"/>
</dbReference>
<evidence type="ECO:0000256" key="4">
    <source>
        <dbReference type="ARBA" id="ARBA00022679"/>
    </source>
</evidence>
<evidence type="ECO:0000256" key="9">
    <source>
        <dbReference type="ARBA" id="ARBA00022787"/>
    </source>
</evidence>
<evidence type="ECO:0000256" key="12">
    <source>
        <dbReference type="ARBA" id="ARBA00023128"/>
    </source>
</evidence>
<dbReference type="Pfam" id="PF13920">
    <property type="entry name" value="zf-C3HC4_3"/>
    <property type="match status" value="1"/>
</dbReference>
<sequence length="361" mass="39353">MTTLLGGMLGPDGPSTRELVLLGVGVAVSFISWSVARRKSAALSKLQETSQIPLDDGLIGRLKDAPGGYLPYVVLEGTVRPIKEHLQSQLRPDVIGVMQQVEFKERKLVWSSLTHHWNNTEHVIHTRTDMVPFVLEGTGPGAASVRVRSPQEASGLSLEPVAESFQPSTGTWGELLGLLSGERPRGVLQVERLLRVGATLTAVGEVALGEHGAPEVRPPRDGAAYLLSAAAGGLRALVEQRRWSMGMWRFGAVTCTLLTLALALWVLRRIYRRAREERRWDKLRREQEAEVARLAPEDGAGGTEGDGRLPCVVCLSAPRGCVLLDCGHVCCCLPCYRVLPRPVCCPVCRSPVSRIVPLYHS</sequence>
<dbReference type="KEGG" id="pmrn:116955868"/>
<evidence type="ECO:0000256" key="3">
    <source>
        <dbReference type="ARBA" id="ARBA00012483"/>
    </source>
</evidence>
<accession>A0AAJ7UD79</accession>
<organism evidence="17 18">
    <name type="scientific">Petromyzon marinus</name>
    <name type="common">Sea lamprey</name>
    <dbReference type="NCBI Taxonomy" id="7757"/>
    <lineage>
        <taxon>Eukaryota</taxon>
        <taxon>Metazoa</taxon>
        <taxon>Chordata</taxon>
        <taxon>Craniata</taxon>
        <taxon>Vertebrata</taxon>
        <taxon>Cyclostomata</taxon>
        <taxon>Hyperoartia</taxon>
        <taxon>Petromyzontiformes</taxon>
        <taxon>Petromyzontidae</taxon>
        <taxon>Petromyzon</taxon>
    </lineage>
</organism>
<feature type="transmembrane region" description="Helical" evidence="15">
    <location>
        <begin position="250"/>
        <end position="271"/>
    </location>
</feature>